<dbReference type="InParanoid" id="A0A136IXA7"/>
<feature type="compositionally biased region" description="Low complexity" evidence="1">
    <location>
        <begin position="388"/>
        <end position="413"/>
    </location>
</feature>
<evidence type="ECO:0000256" key="1">
    <source>
        <dbReference type="SAM" id="MobiDB-lite"/>
    </source>
</evidence>
<sequence>MAVRPGEENVATLFGDIHYFYGPESVRPRHHRFDKGSYVYLFENAASRTSRIEIANQPGTDDQDAFEGFLDHTLVRYSYKQQCLVSITVDGVPGAPPPDHSQWHLPTFDPSNQAKYHYKLHSLDIYFWTQNDALQFVNGVRRLLPPHQVEVADEPGPPAHSPFVQAAPAAAPGGSLVQKLENMAVSDPQYAGSGAAATPDTAGSQRQQQQQQQQQAAPPPVFVPMAYNPAAPAAPEQIAHREKTPPPPDDGLDPLAVALARDQHPAGMVPGAGPFGGPHTFSAPPGQIGLPGPPGVPPPPAAAVAHQQQQYGGGMASPGFAPSPFGHLQRAATMPVSNPAAHGLASPGLQSPYGSGFPQQQQATPPPPPPPAAQNAAAAPHAPPGGFAQYSYEQQTSQYHQQQQQQQQAQAQQQQAAAAAEAAAAARYGPTGGDWSVHQQVYRPTEQEYINHKIDSGSYKQHQSKLPGPAADGSAAGGSGGKEEKTSKLGQNAERLENGLTGMLKKFEKKFI</sequence>
<feature type="compositionally biased region" description="Pro residues" evidence="1">
    <location>
        <begin position="291"/>
        <end position="301"/>
    </location>
</feature>
<feature type="region of interest" description="Disordered" evidence="1">
    <location>
        <begin position="189"/>
        <end position="253"/>
    </location>
</feature>
<evidence type="ECO:0008006" key="4">
    <source>
        <dbReference type="Google" id="ProtNLM"/>
    </source>
</evidence>
<name>A0A136IXA7_9PEZI</name>
<feature type="compositionally biased region" description="Low complexity" evidence="1">
    <location>
        <begin position="205"/>
        <end position="215"/>
    </location>
</feature>
<organism evidence="2 3">
    <name type="scientific">Microdochium bolleyi</name>
    <dbReference type="NCBI Taxonomy" id="196109"/>
    <lineage>
        <taxon>Eukaryota</taxon>
        <taxon>Fungi</taxon>
        <taxon>Dikarya</taxon>
        <taxon>Ascomycota</taxon>
        <taxon>Pezizomycotina</taxon>
        <taxon>Sordariomycetes</taxon>
        <taxon>Xylariomycetidae</taxon>
        <taxon>Xylariales</taxon>
        <taxon>Microdochiaceae</taxon>
        <taxon>Microdochium</taxon>
    </lineage>
</organism>
<dbReference type="EMBL" id="KQ964255">
    <property type="protein sequence ID" value="KXJ89547.1"/>
    <property type="molecule type" value="Genomic_DNA"/>
</dbReference>
<dbReference type="AlphaFoldDB" id="A0A136IXA7"/>
<accession>A0A136IXA7</accession>
<dbReference type="OrthoDB" id="5408296at2759"/>
<proteinExistence type="predicted"/>
<reference evidence="3" key="1">
    <citation type="submission" date="2016-02" db="EMBL/GenBank/DDBJ databases">
        <title>Draft genome sequence of Microdochium bolleyi, a fungal endophyte of beachgrass.</title>
        <authorList>
            <consortium name="DOE Joint Genome Institute"/>
            <person name="David A.S."/>
            <person name="May G."/>
            <person name="Haridas S."/>
            <person name="Lim J."/>
            <person name="Wang M."/>
            <person name="Labutti K."/>
            <person name="Lipzen A."/>
            <person name="Barry K."/>
            <person name="Grigoriev I.V."/>
        </authorList>
    </citation>
    <scope>NUCLEOTIDE SEQUENCE [LARGE SCALE GENOMIC DNA]</scope>
    <source>
        <strain evidence="3">J235TASD1</strain>
    </source>
</reference>
<evidence type="ECO:0000313" key="2">
    <source>
        <dbReference type="EMBL" id="KXJ89547.1"/>
    </source>
</evidence>
<feature type="region of interest" description="Disordered" evidence="1">
    <location>
        <begin position="284"/>
        <end position="413"/>
    </location>
</feature>
<gene>
    <name evidence="2" type="ORF">Micbo1qcDRAFT_196834</name>
</gene>
<dbReference type="Proteomes" id="UP000070501">
    <property type="component" value="Unassembled WGS sequence"/>
</dbReference>
<dbReference type="STRING" id="196109.A0A136IXA7"/>
<protein>
    <recommendedName>
        <fullName evidence="4">RNA recognition motif-containing protein</fullName>
    </recommendedName>
</protein>
<evidence type="ECO:0000313" key="3">
    <source>
        <dbReference type="Proteomes" id="UP000070501"/>
    </source>
</evidence>
<feature type="region of interest" description="Disordered" evidence="1">
    <location>
        <begin position="452"/>
        <end position="497"/>
    </location>
</feature>
<keyword evidence="3" id="KW-1185">Reference proteome</keyword>